<dbReference type="EMBL" id="CAMPGE010010889">
    <property type="protein sequence ID" value="CAI2369736.1"/>
    <property type="molecule type" value="Genomic_DNA"/>
</dbReference>
<organism evidence="1 2">
    <name type="scientific">Euplotes crassus</name>
    <dbReference type="NCBI Taxonomy" id="5936"/>
    <lineage>
        <taxon>Eukaryota</taxon>
        <taxon>Sar</taxon>
        <taxon>Alveolata</taxon>
        <taxon>Ciliophora</taxon>
        <taxon>Intramacronucleata</taxon>
        <taxon>Spirotrichea</taxon>
        <taxon>Hypotrichia</taxon>
        <taxon>Euplotida</taxon>
        <taxon>Euplotidae</taxon>
        <taxon>Moneuplotes</taxon>
    </lineage>
</organism>
<protein>
    <submittedName>
        <fullName evidence="1">Uncharacterized protein</fullName>
    </submittedName>
</protein>
<name>A0AAD1UKW2_EUPCR</name>
<keyword evidence="2" id="KW-1185">Reference proteome</keyword>
<proteinExistence type="predicted"/>
<gene>
    <name evidence="1" type="ORF">ECRASSUSDP1_LOCUS11039</name>
</gene>
<comment type="caution">
    <text evidence="1">The sequence shown here is derived from an EMBL/GenBank/DDBJ whole genome shotgun (WGS) entry which is preliminary data.</text>
</comment>
<evidence type="ECO:0000313" key="1">
    <source>
        <dbReference type="EMBL" id="CAI2369736.1"/>
    </source>
</evidence>
<dbReference type="AlphaFoldDB" id="A0AAD1UKW2"/>
<dbReference type="Proteomes" id="UP001295684">
    <property type="component" value="Unassembled WGS sequence"/>
</dbReference>
<evidence type="ECO:0000313" key="2">
    <source>
        <dbReference type="Proteomes" id="UP001295684"/>
    </source>
</evidence>
<sequence length="205" mass="22737">MGSVVCYCELNNSKVDRPARPIRFNPKFQAKAKPNTLPTSTGIKYAFVEEVGRCSSTAEIKSQGLISINELNCDFGITESDEVESEEKGNKVQVDPKLIPNNLNSFLQSIQRKISCGESCDSSNNFLEEKETNSSPDSLPIGVPIKCHHQHTTPELKRSFPVLLSTDMSTVGVGRSKKILYKKLREMGLIKPKLKLKRSNSCSCL</sequence>
<accession>A0AAD1UKW2</accession>
<reference evidence="1" key="1">
    <citation type="submission" date="2023-07" db="EMBL/GenBank/DDBJ databases">
        <authorList>
            <consortium name="AG Swart"/>
            <person name="Singh M."/>
            <person name="Singh A."/>
            <person name="Seah K."/>
            <person name="Emmerich C."/>
        </authorList>
    </citation>
    <scope>NUCLEOTIDE SEQUENCE</scope>
    <source>
        <strain evidence="1">DP1</strain>
    </source>
</reference>